<accession>W5SMT5</accession>
<reference evidence="1" key="1">
    <citation type="submission" date="2013-02" db="EMBL/GenBank/DDBJ databases">
        <title>Comparative genomics of Borrelia species.</title>
        <authorList>
            <person name="Schwan T.G."/>
            <person name="Raffel S.J."/>
            <person name="Porcella S.F."/>
        </authorList>
    </citation>
    <scope>NUCLEOTIDE SEQUENCE</scope>
    <source>
        <strain evidence="1">DOU</strain>
        <plasmid evidence="1">unnamed</plasmid>
    </source>
</reference>
<dbReference type="HOGENOM" id="CLU_2767656_0_0_12"/>
<dbReference type="AlphaFoldDB" id="W5SMT5"/>
<sequence>MLLFLAKINNCSIIIFCIFNKVVKVGEIMKYNSKINSYELYKHSIFFRNYINNVSEDVLYNGITLEIVYSTDLKRDK</sequence>
<protein>
    <submittedName>
        <fullName evidence="1">Uncharacterized protein</fullName>
    </submittedName>
</protein>
<evidence type="ECO:0000313" key="1">
    <source>
        <dbReference type="EMBL" id="AHH07933.1"/>
    </source>
</evidence>
<proteinExistence type="predicted"/>
<gene>
    <name evidence="1" type="ORF">BCD_1867</name>
</gene>
<dbReference type="EMBL" id="CP004343">
    <property type="protein sequence ID" value="AHH07933.1"/>
    <property type="molecule type" value="Genomic_DNA"/>
</dbReference>
<organism evidence="1">
    <name type="scientific">Borrelia crocidurae DOU</name>
    <dbReference type="NCBI Taxonomy" id="1293575"/>
    <lineage>
        <taxon>Bacteria</taxon>
        <taxon>Pseudomonadati</taxon>
        <taxon>Spirochaetota</taxon>
        <taxon>Spirochaetia</taxon>
        <taxon>Spirochaetales</taxon>
        <taxon>Borreliaceae</taxon>
        <taxon>Borrelia</taxon>
    </lineage>
</organism>
<name>W5SMT5_9SPIR</name>
<geneLocation type="plasmid" evidence="1">
    <name>unnamed</name>
</geneLocation>
<keyword evidence="1" id="KW-0614">Plasmid</keyword>